<dbReference type="EMBL" id="JBFAKC010000007">
    <property type="protein sequence ID" value="MEV0709511.1"/>
    <property type="molecule type" value="Genomic_DNA"/>
</dbReference>
<keyword evidence="4" id="KW-0812">Transmembrane</keyword>
<name>A0ABV3FVQ8_9NOCA</name>
<feature type="compositionally biased region" description="Polar residues" evidence="3">
    <location>
        <begin position="128"/>
        <end position="141"/>
    </location>
</feature>
<feature type="compositionally biased region" description="Polar residues" evidence="3">
    <location>
        <begin position="108"/>
        <end position="120"/>
    </location>
</feature>
<keyword evidence="6" id="KW-1185">Reference proteome</keyword>
<feature type="compositionally biased region" description="Low complexity" evidence="3">
    <location>
        <begin position="179"/>
        <end position="194"/>
    </location>
</feature>
<accession>A0ABV3FVQ8</accession>
<dbReference type="RefSeq" id="WP_357785076.1">
    <property type="nucleotide sequence ID" value="NZ_JBFAKC010000007.1"/>
</dbReference>
<comment type="caution">
    <text evidence="5">The sequence shown here is derived from an EMBL/GenBank/DDBJ whole genome shotgun (WGS) entry which is preliminary data.</text>
</comment>
<protein>
    <recommendedName>
        <fullName evidence="7">Mce-associated membrane protein</fullName>
    </recommendedName>
</protein>
<feature type="compositionally biased region" description="Low complexity" evidence="3">
    <location>
        <begin position="145"/>
        <end position="156"/>
    </location>
</feature>
<keyword evidence="4" id="KW-1133">Transmembrane helix</keyword>
<feature type="region of interest" description="Disordered" evidence="3">
    <location>
        <begin position="179"/>
        <end position="198"/>
    </location>
</feature>
<evidence type="ECO:0000256" key="4">
    <source>
        <dbReference type="SAM" id="Phobius"/>
    </source>
</evidence>
<evidence type="ECO:0000313" key="5">
    <source>
        <dbReference type="EMBL" id="MEV0709511.1"/>
    </source>
</evidence>
<evidence type="ECO:0008006" key="7">
    <source>
        <dbReference type="Google" id="ProtNLM"/>
    </source>
</evidence>
<comment type="subcellular location">
    <subcellularLocation>
        <location evidence="1">Membrane</location>
    </subcellularLocation>
</comment>
<dbReference type="PANTHER" id="PTHR37042:SF4">
    <property type="entry name" value="OUTER MEMBRANE PROTEIN RV1973"/>
    <property type="match status" value="1"/>
</dbReference>
<evidence type="ECO:0000256" key="1">
    <source>
        <dbReference type="ARBA" id="ARBA00004370"/>
    </source>
</evidence>
<feature type="region of interest" description="Disordered" evidence="3">
    <location>
        <begin position="1"/>
        <end position="158"/>
    </location>
</feature>
<feature type="compositionally biased region" description="Basic and acidic residues" evidence="3">
    <location>
        <begin position="75"/>
        <end position="92"/>
    </location>
</feature>
<reference evidence="5 6" key="1">
    <citation type="submission" date="2024-06" db="EMBL/GenBank/DDBJ databases">
        <title>The Natural Products Discovery Center: Release of the First 8490 Sequenced Strains for Exploring Actinobacteria Biosynthetic Diversity.</title>
        <authorList>
            <person name="Kalkreuter E."/>
            <person name="Kautsar S.A."/>
            <person name="Yang D."/>
            <person name="Bader C.D."/>
            <person name="Teijaro C.N."/>
            <person name="Fluegel L."/>
            <person name="Davis C.M."/>
            <person name="Simpson J.R."/>
            <person name="Lauterbach L."/>
            <person name="Steele A.D."/>
            <person name="Gui C."/>
            <person name="Meng S."/>
            <person name="Li G."/>
            <person name="Viehrig K."/>
            <person name="Ye F."/>
            <person name="Su P."/>
            <person name="Kiefer A.F."/>
            <person name="Nichols A."/>
            <person name="Cepeda A.J."/>
            <person name="Yan W."/>
            <person name="Fan B."/>
            <person name="Jiang Y."/>
            <person name="Adhikari A."/>
            <person name="Zheng C.-J."/>
            <person name="Schuster L."/>
            <person name="Cowan T.M."/>
            <person name="Smanski M.J."/>
            <person name="Chevrette M.G."/>
            <person name="De Carvalho L.P.S."/>
            <person name="Shen B."/>
        </authorList>
    </citation>
    <scope>NUCLEOTIDE SEQUENCE [LARGE SCALE GENOMIC DNA]</scope>
    <source>
        <strain evidence="5 6">NPDC050403</strain>
    </source>
</reference>
<feature type="compositionally biased region" description="Basic residues" evidence="3">
    <location>
        <begin position="56"/>
        <end position="67"/>
    </location>
</feature>
<sequence length="357" mass="37118">MQPLTDHALDPPGTRGAESDETAAHTESDSRTLLLALEEAEAEAEAAEAAAEAARARAHAARLRRHAGVTSAPKGRREADTGNGRTEADAADHVAVPAPTDRADSADTESQVASELSSDTPPGDAVSASESGTETADTTARSDIAGTTNPAATTGADPVDITIEKAAAPSDDIALVDTETAAAAPSPTESPDATTRPRRRRVAVVTAAVALVVVALAASGFFVWNHHTASEEHRRTAEFSAAARQGVVALTTLDFNRAAEDVQRVLDNSTGSFREDFSSRADDFTNVIRQSQVATEGTVNGVAVESMTDDTAVVLVAATSRVTNSAGAEQEPRAWRLSVTVTRVDGQIKMSKVEFVP</sequence>
<evidence type="ECO:0000256" key="2">
    <source>
        <dbReference type="ARBA" id="ARBA00023136"/>
    </source>
</evidence>
<gene>
    <name evidence="5" type="ORF">AB0I48_18270</name>
</gene>
<organism evidence="5 6">
    <name type="scientific">Nocardia aurea</name>
    <dbReference type="NCBI Taxonomy" id="2144174"/>
    <lineage>
        <taxon>Bacteria</taxon>
        <taxon>Bacillati</taxon>
        <taxon>Actinomycetota</taxon>
        <taxon>Actinomycetes</taxon>
        <taxon>Mycobacteriales</taxon>
        <taxon>Nocardiaceae</taxon>
        <taxon>Nocardia</taxon>
    </lineage>
</organism>
<proteinExistence type="predicted"/>
<evidence type="ECO:0000256" key="3">
    <source>
        <dbReference type="SAM" id="MobiDB-lite"/>
    </source>
</evidence>
<dbReference type="Proteomes" id="UP001551695">
    <property type="component" value="Unassembled WGS sequence"/>
</dbReference>
<keyword evidence="2 4" id="KW-0472">Membrane</keyword>
<feature type="transmembrane region" description="Helical" evidence="4">
    <location>
        <begin position="202"/>
        <end position="224"/>
    </location>
</feature>
<evidence type="ECO:0000313" key="6">
    <source>
        <dbReference type="Proteomes" id="UP001551695"/>
    </source>
</evidence>
<dbReference type="PANTHER" id="PTHR37042">
    <property type="entry name" value="OUTER MEMBRANE PROTEIN RV1973"/>
    <property type="match status" value="1"/>
</dbReference>